<dbReference type="Pfam" id="PF04932">
    <property type="entry name" value="Wzy_C"/>
    <property type="match status" value="1"/>
</dbReference>
<feature type="transmembrane region" description="Helical" evidence="5">
    <location>
        <begin position="234"/>
        <end position="255"/>
    </location>
</feature>
<reference evidence="7 8" key="1">
    <citation type="journal article" date="2004" name="Extremophiles">
        <title>Halobacillus locisalis sp. nov., a halophilic bacterium isolated from a marine solar saltern of the Yellow Sea in Korea.</title>
        <authorList>
            <person name="Yoon J.H."/>
            <person name="Kang K.H."/>
            <person name="Oh T.K."/>
            <person name="Park Y.H."/>
        </authorList>
    </citation>
    <scope>NUCLEOTIDE SEQUENCE [LARGE SCALE GENOMIC DNA]</scope>
    <source>
        <strain evidence="7 8">KCTC 3788</strain>
    </source>
</reference>
<feature type="transmembrane region" description="Helical" evidence="5">
    <location>
        <begin position="196"/>
        <end position="222"/>
    </location>
</feature>
<dbReference type="GO" id="GO:0016874">
    <property type="term" value="F:ligase activity"/>
    <property type="evidence" value="ECO:0007669"/>
    <property type="project" value="UniProtKB-KW"/>
</dbReference>
<dbReference type="PANTHER" id="PTHR37422">
    <property type="entry name" value="TEICHURONIC ACID BIOSYNTHESIS PROTEIN TUAE"/>
    <property type="match status" value="1"/>
</dbReference>
<feature type="transmembrane region" description="Helical" evidence="5">
    <location>
        <begin position="357"/>
        <end position="384"/>
    </location>
</feature>
<dbReference type="InterPro" id="IPR051533">
    <property type="entry name" value="WaaL-like"/>
</dbReference>
<dbReference type="InterPro" id="IPR007016">
    <property type="entry name" value="O-antigen_ligase-rel_domated"/>
</dbReference>
<keyword evidence="2 5" id="KW-0812">Transmembrane</keyword>
<feature type="transmembrane region" description="Helical" evidence="5">
    <location>
        <begin position="12"/>
        <end position="31"/>
    </location>
</feature>
<accession>A0A838CWN9</accession>
<feature type="transmembrane region" description="Helical" evidence="5">
    <location>
        <begin position="87"/>
        <end position="105"/>
    </location>
</feature>
<keyword evidence="7" id="KW-0436">Ligase</keyword>
<evidence type="ECO:0000313" key="8">
    <source>
        <dbReference type="Proteomes" id="UP000571017"/>
    </source>
</evidence>
<organism evidence="7 8">
    <name type="scientific">Halobacillus locisalis</name>
    <dbReference type="NCBI Taxonomy" id="220753"/>
    <lineage>
        <taxon>Bacteria</taxon>
        <taxon>Bacillati</taxon>
        <taxon>Bacillota</taxon>
        <taxon>Bacilli</taxon>
        <taxon>Bacillales</taxon>
        <taxon>Bacillaceae</taxon>
        <taxon>Halobacillus</taxon>
    </lineage>
</organism>
<proteinExistence type="predicted"/>
<keyword evidence="8" id="KW-1185">Reference proteome</keyword>
<evidence type="ECO:0000256" key="4">
    <source>
        <dbReference type="ARBA" id="ARBA00023136"/>
    </source>
</evidence>
<evidence type="ECO:0000256" key="3">
    <source>
        <dbReference type="ARBA" id="ARBA00022989"/>
    </source>
</evidence>
<feature type="transmembrane region" description="Helical" evidence="5">
    <location>
        <begin position="62"/>
        <end position="81"/>
    </location>
</feature>
<feature type="domain" description="O-antigen ligase-related" evidence="6">
    <location>
        <begin position="195"/>
        <end position="334"/>
    </location>
</feature>
<evidence type="ECO:0000256" key="1">
    <source>
        <dbReference type="ARBA" id="ARBA00004141"/>
    </source>
</evidence>
<feature type="transmembrane region" description="Helical" evidence="5">
    <location>
        <begin position="117"/>
        <end position="143"/>
    </location>
</feature>
<comment type="subcellular location">
    <subcellularLocation>
        <location evidence="1">Membrane</location>
        <topology evidence="1">Multi-pass membrane protein</topology>
    </subcellularLocation>
</comment>
<feature type="transmembrane region" description="Helical" evidence="5">
    <location>
        <begin position="326"/>
        <end position="345"/>
    </location>
</feature>
<comment type="caution">
    <text evidence="7">The sequence shown here is derived from an EMBL/GenBank/DDBJ whole genome shotgun (WGS) entry which is preliminary data.</text>
</comment>
<evidence type="ECO:0000259" key="6">
    <source>
        <dbReference type="Pfam" id="PF04932"/>
    </source>
</evidence>
<gene>
    <name evidence="7" type="ORF">H0266_15715</name>
</gene>
<dbReference type="GO" id="GO:0016020">
    <property type="term" value="C:membrane"/>
    <property type="evidence" value="ECO:0007669"/>
    <property type="project" value="UniProtKB-SubCell"/>
</dbReference>
<evidence type="ECO:0000313" key="7">
    <source>
        <dbReference type="EMBL" id="MBA2176344.1"/>
    </source>
</evidence>
<sequence length="416" mass="48418">MYKEGDRERNRWIVVFLFLLVTLANYNIYIGFALKPYMVFSMIYLIVCIGSFRFVRFHLFEVAMVVFYLMYSLSGAFSIYPESSLRILVGIIIYLSCYLVMKSIIGQASERVIIKSISMVGIFFNAMSLTLYSIGLKTVGFVLQGDRVYEYGLMLDRDYPRLIGLLQDPNFFVFYNTLFFAFYLTNAKGWMNKIGLLLVVVTNLLTFSRGGLMVMVVLFLLYMFLNPPMKQLKIITALTLSVSLGAYISIVYFKFQIFDIFTSRMKDFTEDGGSGRLDLWGRAWNYFTEYPFFGIGAFNFSDYNWHEYQDTLTVHNTYLDILSESGLLGIFCYLLFILLVLYQLIEYKVYKKRPYLFLTFIGLVLQMGFLSVIINDMFFLYLAVLSTYMTKQEQEMQAYKSSVHLHVRKQVKGGAI</sequence>
<feature type="transmembrane region" description="Helical" evidence="5">
    <location>
        <begin position="163"/>
        <end position="184"/>
    </location>
</feature>
<keyword evidence="3 5" id="KW-1133">Transmembrane helix</keyword>
<name>A0A838CWN9_9BACI</name>
<dbReference type="EMBL" id="JACEFG010000003">
    <property type="protein sequence ID" value="MBA2176344.1"/>
    <property type="molecule type" value="Genomic_DNA"/>
</dbReference>
<dbReference type="PANTHER" id="PTHR37422:SF17">
    <property type="entry name" value="O-ANTIGEN LIGASE"/>
    <property type="match status" value="1"/>
</dbReference>
<feature type="transmembrane region" description="Helical" evidence="5">
    <location>
        <begin position="37"/>
        <end position="55"/>
    </location>
</feature>
<keyword evidence="4 5" id="KW-0472">Membrane</keyword>
<evidence type="ECO:0000256" key="2">
    <source>
        <dbReference type="ARBA" id="ARBA00022692"/>
    </source>
</evidence>
<dbReference type="Proteomes" id="UP000571017">
    <property type="component" value="Unassembled WGS sequence"/>
</dbReference>
<evidence type="ECO:0000256" key="5">
    <source>
        <dbReference type="SAM" id="Phobius"/>
    </source>
</evidence>
<protein>
    <submittedName>
        <fullName evidence="7">O-antigen ligase family protein</fullName>
    </submittedName>
</protein>
<dbReference type="RefSeq" id="WP_181473369.1">
    <property type="nucleotide sequence ID" value="NZ_JACEFG010000003.1"/>
</dbReference>
<dbReference type="AlphaFoldDB" id="A0A838CWN9"/>